<evidence type="ECO:0000313" key="2">
    <source>
        <dbReference type="Proteomes" id="UP000824120"/>
    </source>
</evidence>
<proteinExistence type="predicted"/>
<organism evidence="1 2">
    <name type="scientific">Solanum commersonii</name>
    <name type="common">Commerson's wild potato</name>
    <name type="synonym">Commerson's nightshade</name>
    <dbReference type="NCBI Taxonomy" id="4109"/>
    <lineage>
        <taxon>Eukaryota</taxon>
        <taxon>Viridiplantae</taxon>
        <taxon>Streptophyta</taxon>
        <taxon>Embryophyta</taxon>
        <taxon>Tracheophyta</taxon>
        <taxon>Spermatophyta</taxon>
        <taxon>Magnoliopsida</taxon>
        <taxon>eudicotyledons</taxon>
        <taxon>Gunneridae</taxon>
        <taxon>Pentapetalae</taxon>
        <taxon>asterids</taxon>
        <taxon>lamiids</taxon>
        <taxon>Solanales</taxon>
        <taxon>Solanaceae</taxon>
        <taxon>Solanoideae</taxon>
        <taxon>Solaneae</taxon>
        <taxon>Solanum</taxon>
    </lineage>
</organism>
<evidence type="ECO:0000313" key="1">
    <source>
        <dbReference type="EMBL" id="KAG5631947.1"/>
    </source>
</evidence>
<sequence>MCNTPLRVPMTSRPSEFSCPKFKAVQHAAGNSCRLSSAGESRLKVRAKEKQSTVSSQLNQFTPREGSILNADRDIGTTAFIKKYVLEEVFQIVCDVIAKLDKVFCKHFRICFSHYKTPFL</sequence>
<accession>A0A9J6B5Q8</accession>
<gene>
    <name evidence="1" type="ORF">H5410_003664</name>
</gene>
<name>A0A9J6B5Q8_SOLCO</name>
<dbReference type="Proteomes" id="UP000824120">
    <property type="component" value="Chromosome 1"/>
</dbReference>
<dbReference type="AlphaFoldDB" id="A0A9J6B5Q8"/>
<protein>
    <submittedName>
        <fullName evidence="1">Uncharacterized protein</fullName>
    </submittedName>
</protein>
<keyword evidence="2" id="KW-1185">Reference proteome</keyword>
<comment type="caution">
    <text evidence="1">The sequence shown here is derived from an EMBL/GenBank/DDBJ whole genome shotgun (WGS) entry which is preliminary data.</text>
</comment>
<dbReference type="EMBL" id="JACXVP010000001">
    <property type="protein sequence ID" value="KAG5631947.1"/>
    <property type="molecule type" value="Genomic_DNA"/>
</dbReference>
<reference evidence="1 2" key="1">
    <citation type="submission" date="2020-09" db="EMBL/GenBank/DDBJ databases">
        <title>De no assembly of potato wild relative species, Solanum commersonii.</title>
        <authorList>
            <person name="Cho K."/>
        </authorList>
    </citation>
    <scope>NUCLEOTIDE SEQUENCE [LARGE SCALE GENOMIC DNA]</scope>
    <source>
        <strain evidence="1">LZ3.2</strain>
        <tissue evidence="1">Leaf</tissue>
    </source>
</reference>